<evidence type="ECO:0000256" key="15">
    <source>
        <dbReference type="PIRSR" id="PIRSR600823-1"/>
    </source>
</evidence>
<evidence type="ECO:0000256" key="4">
    <source>
        <dbReference type="ARBA" id="ARBA00012313"/>
    </source>
</evidence>
<comment type="function">
    <text evidence="2">Removal of H(2)O(2), oxidation of toxic reductants, biosynthesis and degradation of lignin, suberization, auxin catabolism, response to environmental stresses such as wounding, pathogen attack and oxidative stress. These functions might be dependent on each isozyme/isoform in each plant tissue.</text>
</comment>
<feature type="binding site" evidence="17">
    <location>
        <position position="137"/>
    </location>
    <ligand>
        <name>Ca(2+)</name>
        <dbReference type="ChEBI" id="CHEBI:29108"/>
        <label>1</label>
    </ligand>
</feature>
<keyword evidence="7 20" id="KW-0349">Heme</keyword>
<feature type="signal peptide" evidence="20">
    <location>
        <begin position="1"/>
        <end position="27"/>
    </location>
</feature>
<comment type="similarity">
    <text evidence="20">Belongs to the peroxidase family. Classical plant (class III) peroxidase subfamily.</text>
</comment>
<evidence type="ECO:0000256" key="7">
    <source>
        <dbReference type="ARBA" id="ARBA00022617"/>
    </source>
</evidence>
<dbReference type="InterPro" id="IPR000823">
    <property type="entry name" value="Peroxidase_pln"/>
</dbReference>
<evidence type="ECO:0000256" key="19">
    <source>
        <dbReference type="PIRSR" id="PIRSR600823-5"/>
    </source>
</evidence>
<evidence type="ECO:0000259" key="21">
    <source>
        <dbReference type="PROSITE" id="PS50873"/>
    </source>
</evidence>
<evidence type="ECO:0000256" key="6">
    <source>
        <dbReference type="ARBA" id="ARBA00022559"/>
    </source>
</evidence>
<evidence type="ECO:0000256" key="11">
    <source>
        <dbReference type="ARBA" id="ARBA00023004"/>
    </source>
</evidence>
<dbReference type="GO" id="GO:0006979">
    <property type="term" value="P:response to oxidative stress"/>
    <property type="evidence" value="ECO:0007669"/>
    <property type="project" value="UniProtKB-UniRule"/>
</dbReference>
<feature type="binding site" description="axial binding residue" evidence="17">
    <location>
        <position position="259"/>
    </location>
    <ligand>
        <name>heme b</name>
        <dbReference type="ChEBI" id="CHEBI:60344"/>
    </ligand>
    <ligandPart>
        <name>Fe</name>
        <dbReference type="ChEBI" id="CHEBI:18248"/>
    </ligandPart>
</feature>
<feature type="site" description="Transition state stabilizer" evidence="18">
    <location>
        <position position="79"/>
    </location>
</feature>
<dbReference type="FunFam" id="1.10.420.10:FF:000001">
    <property type="entry name" value="Peroxidase"/>
    <property type="match status" value="1"/>
</dbReference>
<dbReference type="EC" id="1.11.1.7" evidence="4 20"/>
<feature type="chain" id="PRO_5016191554" description="Peroxidase" evidence="20">
    <location>
        <begin position="28"/>
        <end position="394"/>
    </location>
</feature>
<comment type="catalytic activity">
    <reaction evidence="1 20">
        <text>2 a phenolic donor + H2O2 = 2 a phenolic radical donor + 2 H2O</text>
        <dbReference type="Rhea" id="RHEA:56136"/>
        <dbReference type="ChEBI" id="CHEBI:15377"/>
        <dbReference type="ChEBI" id="CHEBI:16240"/>
        <dbReference type="ChEBI" id="CHEBI:139520"/>
        <dbReference type="ChEBI" id="CHEBI:139521"/>
        <dbReference type="EC" id="1.11.1.7"/>
    </reaction>
</comment>
<keyword evidence="20" id="KW-0732">Signal</keyword>
<evidence type="ECO:0000256" key="12">
    <source>
        <dbReference type="ARBA" id="ARBA00023157"/>
    </source>
</evidence>
<keyword evidence="8 17" id="KW-0479">Metal-binding</keyword>
<evidence type="ECO:0000256" key="18">
    <source>
        <dbReference type="PIRSR" id="PIRSR600823-4"/>
    </source>
</evidence>
<feature type="active site" description="Proton acceptor" evidence="15">
    <location>
        <position position="83"/>
    </location>
</feature>
<evidence type="ECO:0000256" key="17">
    <source>
        <dbReference type="PIRSR" id="PIRSR600823-3"/>
    </source>
</evidence>
<comment type="subcellular location">
    <subcellularLocation>
        <location evidence="20">Secreted</location>
    </subcellularLocation>
</comment>
<feature type="binding site" evidence="17">
    <location>
        <position position="260"/>
    </location>
    <ligand>
        <name>Ca(2+)</name>
        <dbReference type="ChEBI" id="CHEBI:29108"/>
        <label>2</label>
    </ligand>
</feature>
<feature type="binding site" evidence="17">
    <location>
        <position position="320"/>
    </location>
    <ligand>
        <name>Ca(2+)</name>
        <dbReference type="ChEBI" id="CHEBI:29108"/>
        <label>2</label>
    </ligand>
</feature>
<dbReference type="PANTHER" id="PTHR31517:SF59">
    <property type="entry name" value="PEROXIDASE"/>
    <property type="match status" value="1"/>
</dbReference>
<dbReference type="PROSITE" id="PS00435">
    <property type="entry name" value="PEROXIDASE_1"/>
    <property type="match status" value="1"/>
</dbReference>
<feature type="disulfide bond" evidence="19">
    <location>
        <begin position="266"/>
        <end position="298"/>
    </location>
</feature>
<feature type="binding site" evidence="17">
    <location>
        <position position="315"/>
    </location>
    <ligand>
        <name>Ca(2+)</name>
        <dbReference type="ChEBI" id="CHEBI:29108"/>
        <label>2</label>
    </ligand>
</feature>
<feature type="binding site" evidence="17">
    <location>
        <position position="84"/>
    </location>
    <ligand>
        <name>Ca(2+)</name>
        <dbReference type="ChEBI" id="CHEBI:29108"/>
        <label>1</label>
    </ligand>
</feature>
<comment type="cofactor">
    <cofactor evidence="17 20">
        <name>heme b</name>
        <dbReference type="ChEBI" id="CHEBI:60344"/>
    </cofactor>
    <text evidence="17 20">Binds 1 heme b (iron(II)-protoporphyrin IX) group per subunit.</text>
</comment>
<feature type="binding site" evidence="17">
    <location>
        <position position="135"/>
    </location>
    <ligand>
        <name>Ca(2+)</name>
        <dbReference type="ChEBI" id="CHEBI:29108"/>
        <label>1</label>
    </ligand>
</feature>
<dbReference type="PROSITE" id="PS50873">
    <property type="entry name" value="PEROXIDASE_4"/>
    <property type="match status" value="1"/>
</dbReference>
<organism evidence="22 23">
    <name type="scientific">Dorcoceras hygrometricum</name>
    <dbReference type="NCBI Taxonomy" id="472368"/>
    <lineage>
        <taxon>Eukaryota</taxon>
        <taxon>Viridiplantae</taxon>
        <taxon>Streptophyta</taxon>
        <taxon>Embryophyta</taxon>
        <taxon>Tracheophyta</taxon>
        <taxon>Spermatophyta</taxon>
        <taxon>Magnoliopsida</taxon>
        <taxon>eudicotyledons</taxon>
        <taxon>Gunneridae</taxon>
        <taxon>Pentapetalae</taxon>
        <taxon>asterids</taxon>
        <taxon>lamiids</taxon>
        <taxon>Lamiales</taxon>
        <taxon>Gesneriaceae</taxon>
        <taxon>Didymocarpoideae</taxon>
        <taxon>Trichosporeae</taxon>
        <taxon>Loxocarpinae</taxon>
        <taxon>Dorcoceras</taxon>
    </lineage>
</organism>
<feature type="binding site" evidence="17">
    <location>
        <position position="153"/>
    </location>
    <ligand>
        <name>Ca(2+)</name>
        <dbReference type="ChEBI" id="CHEBI:29108"/>
        <label>1</label>
    </ligand>
</feature>
<dbReference type="Gene3D" id="1.10.420.10">
    <property type="entry name" value="Peroxidase, domain 2"/>
    <property type="match status" value="1"/>
</dbReference>
<reference evidence="22 23" key="1">
    <citation type="journal article" date="2015" name="Proc. Natl. Acad. Sci. U.S.A.">
        <title>The resurrection genome of Boea hygrometrica: A blueprint for survival of dehydration.</title>
        <authorList>
            <person name="Xiao L."/>
            <person name="Yang G."/>
            <person name="Zhang L."/>
            <person name="Yang X."/>
            <person name="Zhao S."/>
            <person name="Ji Z."/>
            <person name="Zhou Q."/>
            <person name="Hu M."/>
            <person name="Wang Y."/>
            <person name="Chen M."/>
            <person name="Xu Y."/>
            <person name="Jin H."/>
            <person name="Xiao X."/>
            <person name="Hu G."/>
            <person name="Bao F."/>
            <person name="Hu Y."/>
            <person name="Wan P."/>
            <person name="Li L."/>
            <person name="Deng X."/>
            <person name="Kuang T."/>
            <person name="Xiang C."/>
            <person name="Zhu J.K."/>
            <person name="Oliver M.J."/>
            <person name="He Y."/>
        </authorList>
    </citation>
    <scope>NUCLEOTIDE SEQUENCE [LARGE SCALE GENOMIC DNA]</scope>
    <source>
        <strain evidence="23">cv. XS01</strain>
    </source>
</reference>
<dbReference type="InterPro" id="IPR010255">
    <property type="entry name" value="Haem_peroxidase_sf"/>
</dbReference>
<evidence type="ECO:0000256" key="9">
    <source>
        <dbReference type="ARBA" id="ARBA00022837"/>
    </source>
</evidence>
<dbReference type="InterPro" id="IPR019794">
    <property type="entry name" value="Peroxidases_AS"/>
</dbReference>
<evidence type="ECO:0000256" key="10">
    <source>
        <dbReference type="ARBA" id="ARBA00023002"/>
    </source>
</evidence>
<feature type="disulfide bond" evidence="19">
    <location>
        <begin position="85"/>
        <end position="136"/>
    </location>
</feature>
<evidence type="ECO:0000256" key="16">
    <source>
        <dbReference type="PIRSR" id="PIRSR600823-2"/>
    </source>
</evidence>
<evidence type="ECO:0000313" key="23">
    <source>
        <dbReference type="Proteomes" id="UP000250235"/>
    </source>
</evidence>
<feature type="binding site" evidence="16">
    <location>
        <position position="229"/>
    </location>
    <ligand>
        <name>substrate</name>
    </ligand>
</feature>
<feature type="disulfide bond" evidence="19">
    <location>
        <begin position="187"/>
        <end position="389"/>
    </location>
</feature>
<dbReference type="GO" id="GO:0042744">
    <property type="term" value="P:hydrogen peroxide catabolic process"/>
    <property type="evidence" value="ECO:0007669"/>
    <property type="project" value="UniProtKB-KW"/>
</dbReference>
<evidence type="ECO:0000256" key="3">
    <source>
        <dbReference type="ARBA" id="ARBA00006873"/>
    </source>
</evidence>
<keyword evidence="23" id="KW-1185">Reference proteome</keyword>
<keyword evidence="10 20" id="KW-0560">Oxidoreductase</keyword>
<evidence type="ECO:0000313" key="22">
    <source>
        <dbReference type="EMBL" id="KZV53220.1"/>
    </source>
</evidence>
<dbReference type="PRINTS" id="PR00461">
    <property type="entry name" value="PLPEROXIDASE"/>
</dbReference>
<sequence>MYFFSTTVAAISFTFVFLLELATHSLANGTTNTTHRPRPQRQLSVDYYSKTCPQVDQLVASVTSQQFKEAPISGPATIRLFFHDCFVEPLVVVTIISYLATCPRAREMITTLIRHSPKLTPEPGKESGILCMNNGCDGSILISTKQGSKELAERDADDNKELAVEAFDSINKAKMLVESKCPGVVSCADILAIAARDFIHLAKGPYYQVKKGRWDGKISMATRVSPNLPRANSTLDDLIQLFKSKGLTLEDLVTLSGAHTIGFAHCKNFLARLYNYKNTMKPDPSIELRLLEALTMLCPRFGGNTDIVAPCDVTTPFLFDNAYYGNLESQLGVLASDQVLFLDPRTKPLVQALAKDKEKFFQDFAVAMDKMGSIGVKRGRRHGEKRIDCSMNEH</sequence>
<evidence type="ECO:0000256" key="5">
    <source>
        <dbReference type="ARBA" id="ARBA00022525"/>
    </source>
</evidence>
<keyword evidence="6 20" id="KW-0575">Peroxidase</keyword>
<dbReference type="SUPFAM" id="SSF48113">
    <property type="entry name" value="Heme-dependent peroxidases"/>
    <property type="match status" value="1"/>
</dbReference>
<evidence type="ECO:0000256" key="14">
    <source>
        <dbReference type="ARBA" id="ARBA00023324"/>
    </source>
</evidence>
<dbReference type="Proteomes" id="UP000250235">
    <property type="component" value="Unassembled WGS sequence"/>
</dbReference>
<dbReference type="AlphaFoldDB" id="A0A2Z7D2J5"/>
<proteinExistence type="inferred from homology"/>
<dbReference type="GO" id="GO:0046872">
    <property type="term" value="F:metal ion binding"/>
    <property type="evidence" value="ECO:0007669"/>
    <property type="project" value="UniProtKB-UniRule"/>
</dbReference>
<evidence type="ECO:0000256" key="2">
    <source>
        <dbReference type="ARBA" id="ARBA00002322"/>
    </source>
</evidence>
<evidence type="ECO:0000256" key="8">
    <source>
        <dbReference type="ARBA" id="ARBA00022723"/>
    </source>
</evidence>
<protein>
    <recommendedName>
        <fullName evidence="4 20">Peroxidase</fullName>
        <ecNumber evidence="4 20">1.11.1.7</ecNumber>
    </recommendedName>
</protein>
<dbReference type="InterPro" id="IPR002016">
    <property type="entry name" value="Haem_peroxidase"/>
</dbReference>
<dbReference type="EMBL" id="KQ990520">
    <property type="protein sequence ID" value="KZV53220.1"/>
    <property type="molecule type" value="Genomic_DNA"/>
</dbReference>
<feature type="binding site" evidence="17">
    <location>
        <position position="139"/>
    </location>
    <ligand>
        <name>Ca(2+)</name>
        <dbReference type="ChEBI" id="CHEBI:29108"/>
        <label>1</label>
    </ligand>
</feature>
<dbReference type="PROSITE" id="PS00436">
    <property type="entry name" value="PEROXIDASE_2"/>
    <property type="match status" value="1"/>
</dbReference>
<accession>A0A2Z7D2J5</accession>
<dbReference type="Gene3D" id="1.10.520.10">
    <property type="match status" value="2"/>
</dbReference>
<name>A0A2Z7D2J5_9LAMI</name>
<dbReference type="PRINTS" id="PR00458">
    <property type="entry name" value="PEROXIDASE"/>
</dbReference>
<dbReference type="GO" id="GO:0005576">
    <property type="term" value="C:extracellular region"/>
    <property type="evidence" value="ECO:0007669"/>
    <property type="project" value="UniProtKB-SubCell"/>
</dbReference>
<dbReference type="Pfam" id="PF00141">
    <property type="entry name" value="peroxidase"/>
    <property type="match status" value="1"/>
</dbReference>
<evidence type="ECO:0000256" key="20">
    <source>
        <dbReference type="RuleBase" id="RU362060"/>
    </source>
</evidence>
<feature type="domain" description="Plant heme peroxidase family profile" evidence="21">
    <location>
        <begin position="42"/>
        <end position="393"/>
    </location>
</feature>
<dbReference type="CDD" id="cd00693">
    <property type="entry name" value="secretory_peroxidase"/>
    <property type="match status" value="1"/>
</dbReference>
<dbReference type="GO" id="GO:0020037">
    <property type="term" value="F:heme binding"/>
    <property type="evidence" value="ECO:0007669"/>
    <property type="project" value="UniProtKB-UniRule"/>
</dbReference>
<evidence type="ECO:0000256" key="1">
    <source>
        <dbReference type="ARBA" id="ARBA00000189"/>
    </source>
</evidence>
<dbReference type="PANTHER" id="PTHR31517">
    <property type="match status" value="1"/>
</dbReference>
<feature type="binding site" evidence="17">
    <location>
        <position position="87"/>
    </location>
    <ligand>
        <name>Ca(2+)</name>
        <dbReference type="ChEBI" id="CHEBI:29108"/>
        <label>1</label>
    </ligand>
</feature>
<dbReference type="InterPro" id="IPR033905">
    <property type="entry name" value="Secretory_peroxidase"/>
</dbReference>
<feature type="binding site" evidence="17">
    <location>
        <position position="312"/>
    </location>
    <ligand>
        <name>Ca(2+)</name>
        <dbReference type="ChEBI" id="CHEBI:29108"/>
        <label>2</label>
    </ligand>
</feature>
<gene>
    <name evidence="22" type="ORF">F511_21477</name>
</gene>
<keyword evidence="11 17" id="KW-0408">Iron</keyword>
<keyword evidence="13" id="KW-0325">Glycoprotein</keyword>
<comment type="cofactor">
    <cofactor evidence="17 20">
        <name>Ca(2+)</name>
        <dbReference type="ChEBI" id="CHEBI:29108"/>
    </cofactor>
    <text evidence="17 20">Binds 2 calcium ions per subunit.</text>
</comment>
<dbReference type="InterPro" id="IPR019793">
    <property type="entry name" value="Peroxidases_heam-ligand_BS"/>
</dbReference>
<dbReference type="GO" id="GO:0140825">
    <property type="term" value="F:lactoperoxidase activity"/>
    <property type="evidence" value="ECO:0007669"/>
    <property type="project" value="UniProtKB-EC"/>
</dbReference>
<keyword evidence="14 20" id="KW-0376">Hydrogen peroxide</keyword>
<evidence type="ECO:0000256" key="13">
    <source>
        <dbReference type="ARBA" id="ARBA00023180"/>
    </source>
</evidence>
<dbReference type="OrthoDB" id="2113341at2759"/>
<keyword evidence="5 20" id="KW-0964">Secreted</keyword>
<keyword evidence="12 19" id="KW-1015">Disulfide bond</keyword>
<comment type="similarity">
    <text evidence="3">Belongs to the peroxidase family. Ascorbate peroxidase subfamily.</text>
</comment>
<keyword evidence="9 17" id="KW-0106">Calcium</keyword>
<feature type="disulfide bond" evidence="19">
    <location>
        <begin position="52"/>
        <end position="181"/>
    </location>
</feature>